<evidence type="ECO:0000313" key="3">
    <source>
        <dbReference type="Proteomes" id="UP000245946"/>
    </source>
</evidence>
<reference evidence="2 3" key="1">
    <citation type="journal article" date="2018" name="Mol. Biol. Evol.">
        <title>Broad Genomic Sampling Reveals a Smut Pathogenic Ancestry of the Fungal Clade Ustilaginomycotina.</title>
        <authorList>
            <person name="Kijpornyongpan T."/>
            <person name="Mondo S.J."/>
            <person name="Barry K."/>
            <person name="Sandor L."/>
            <person name="Lee J."/>
            <person name="Lipzen A."/>
            <person name="Pangilinan J."/>
            <person name="LaButti K."/>
            <person name="Hainaut M."/>
            <person name="Henrissat B."/>
            <person name="Grigoriev I.V."/>
            <person name="Spatafora J.W."/>
            <person name="Aime M.C."/>
        </authorList>
    </citation>
    <scope>NUCLEOTIDE SEQUENCE [LARGE SCALE GENOMIC DNA]</scope>
    <source>
        <strain evidence="2 3">MCA 4186</strain>
    </source>
</reference>
<proteinExistence type="predicted"/>
<feature type="compositionally biased region" description="Low complexity" evidence="1">
    <location>
        <begin position="1"/>
        <end position="17"/>
    </location>
</feature>
<protein>
    <submittedName>
        <fullName evidence="2">Uncharacterized protein</fullName>
    </submittedName>
</protein>
<keyword evidence="3" id="KW-1185">Reference proteome</keyword>
<sequence>MLMQRSALAPGRTAAAAPRRRSKCSTLRPPMQLQVQICCCRAAVAGGNPERSGTSSSIAALRCCPLQLPLASQLPSRRAQPHILGPSAVPMRCNSLLPAAALCALTPPRAPAPRSASCVLSRRAGRAARRAVLRSCVCALLLRCVPAALLGCKHSRAAA</sequence>
<dbReference type="EMBL" id="KZ819290">
    <property type="protein sequence ID" value="PWN98751.1"/>
    <property type="molecule type" value="Genomic_DNA"/>
</dbReference>
<accession>A0A316ZAZ1</accession>
<name>A0A316ZAZ1_9BASI</name>
<dbReference type="AlphaFoldDB" id="A0A316ZAZ1"/>
<organism evidence="2 3">
    <name type="scientific">Tilletiopsis washingtonensis</name>
    <dbReference type="NCBI Taxonomy" id="58919"/>
    <lineage>
        <taxon>Eukaryota</taxon>
        <taxon>Fungi</taxon>
        <taxon>Dikarya</taxon>
        <taxon>Basidiomycota</taxon>
        <taxon>Ustilaginomycotina</taxon>
        <taxon>Exobasidiomycetes</taxon>
        <taxon>Entylomatales</taxon>
        <taxon>Entylomatales incertae sedis</taxon>
        <taxon>Tilletiopsis</taxon>
    </lineage>
</organism>
<feature type="region of interest" description="Disordered" evidence="1">
    <location>
        <begin position="1"/>
        <end position="25"/>
    </location>
</feature>
<dbReference type="RefSeq" id="XP_025599030.1">
    <property type="nucleotide sequence ID" value="XM_025739693.1"/>
</dbReference>
<dbReference type="Proteomes" id="UP000245946">
    <property type="component" value="Unassembled WGS sequence"/>
</dbReference>
<dbReference type="GeneID" id="37267239"/>
<gene>
    <name evidence="2" type="ORF">FA09DRAFT_250274</name>
</gene>
<evidence type="ECO:0000313" key="2">
    <source>
        <dbReference type="EMBL" id="PWN98751.1"/>
    </source>
</evidence>
<evidence type="ECO:0000256" key="1">
    <source>
        <dbReference type="SAM" id="MobiDB-lite"/>
    </source>
</evidence>